<reference evidence="2 3" key="1">
    <citation type="submission" date="2019-03" db="EMBL/GenBank/DDBJ databases">
        <title>Genomic Encyclopedia of Type Strains, Phase IV (KMG-IV): sequencing the most valuable type-strain genomes for metagenomic binning, comparative biology and taxonomic classification.</title>
        <authorList>
            <person name="Goeker M."/>
        </authorList>
    </citation>
    <scope>NUCLEOTIDE SEQUENCE [LARGE SCALE GENOMIC DNA]</scope>
    <source>
        <strain evidence="2 3">DSM 25287</strain>
    </source>
</reference>
<evidence type="ECO:0000256" key="1">
    <source>
        <dbReference type="SAM" id="SignalP"/>
    </source>
</evidence>
<gene>
    <name evidence="2" type="ORF">EV699_12222</name>
</gene>
<protein>
    <submittedName>
        <fullName evidence="2">Putative lipoprotein</fullName>
    </submittedName>
</protein>
<keyword evidence="1" id="KW-0732">Signal</keyword>
<feature type="chain" id="PRO_5020262190" evidence="1">
    <location>
        <begin position="27"/>
        <end position="195"/>
    </location>
</feature>
<dbReference type="EMBL" id="SLWY01000022">
    <property type="protein sequence ID" value="TCO78854.1"/>
    <property type="molecule type" value="Genomic_DNA"/>
</dbReference>
<dbReference type="InterPro" id="IPR005619">
    <property type="entry name" value="Uncharacterised_YajG"/>
</dbReference>
<accession>A0A4R2KXV2</accession>
<proteinExistence type="predicted"/>
<organism evidence="2 3">
    <name type="scientific">Plasticicumulans lactativorans</name>
    <dbReference type="NCBI Taxonomy" id="1133106"/>
    <lineage>
        <taxon>Bacteria</taxon>
        <taxon>Pseudomonadati</taxon>
        <taxon>Pseudomonadota</taxon>
        <taxon>Gammaproteobacteria</taxon>
        <taxon>Candidatus Competibacteraceae</taxon>
        <taxon>Plasticicumulans</taxon>
    </lineage>
</organism>
<dbReference type="AlphaFoldDB" id="A0A4R2KXV2"/>
<name>A0A4R2KXV2_9GAMM</name>
<dbReference type="OrthoDB" id="6079746at2"/>
<dbReference type="RefSeq" id="WP_132545033.1">
    <property type="nucleotide sequence ID" value="NZ_SLWY01000022.1"/>
</dbReference>
<keyword evidence="3" id="KW-1185">Reference proteome</keyword>
<evidence type="ECO:0000313" key="2">
    <source>
        <dbReference type="EMBL" id="TCO78854.1"/>
    </source>
</evidence>
<dbReference type="Proteomes" id="UP000295765">
    <property type="component" value="Unassembled WGS sequence"/>
</dbReference>
<feature type="signal peptide" evidence="1">
    <location>
        <begin position="1"/>
        <end position="26"/>
    </location>
</feature>
<evidence type="ECO:0000313" key="3">
    <source>
        <dbReference type="Proteomes" id="UP000295765"/>
    </source>
</evidence>
<comment type="caution">
    <text evidence="2">The sequence shown here is derived from an EMBL/GenBank/DDBJ whole genome shotgun (WGS) entry which is preliminary data.</text>
</comment>
<sequence length="195" mass="20595">MPVRRLLIVPLAVLAVSLLPTGCALSPQSVQVQPVLDVAVPALGRNRPLALEVVDQRPTPQFGARGGVYTTALISPAGDVAAAVRRALAERLGAAQFQVLPTPAEAPLGLRVEILRVDYRASGEPVVTEVRASAEVRALARNGTRSFTGQYRANSARQVVGPPGDADNQAIINEIITQALQRMLADQGLLDALSR</sequence>
<dbReference type="Pfam" id="PF03923">
    <property type="entry name" value="Lipoprotein_16"/>
    <property type="match status" value="1"/>
</dbReference>
<keyword evidence="2" id="KW-0449">Lipoprotein</keyword>